<reference evidence="1 2" key="1">
    <citation type="submission" date="2016-11" db="EMBL/GenBank/DDBJ databases">
        <title>Gramella sp. LPB0144 isolated from marine environment.</title>
        <authorList>
            <person name="Kim E."/>
            <person name="Yi H."/>
        </authorList>
    </citation>
    <scope>NUCLEOTIDE SEQUENCE [LARGE SCALE GENOMIC DNA]</scope>
    <source>
        <strain evidence="1 2">LPB0144</strain>
    </source>
</reference>
<dbReference type="AlphaFoldDB" id="A0A1L3J452"/>
<accession>A0A1L3J452</accession>
<name>A0A1L3J452_9FLAO</name>
<dbReference type="KEGG" id="grl:LPB144_05395"/>
<dbReference type="STRING" id="1913577.LPB144_05395"/>
<dbReference type="OrthoDB" id="1489643at2"/>
<evidence type="ECO:0008006" key="3">
    <source>
        <dbReference type="Google" id="ProtNLM"/>
    </source>
</evidence>
<evidence type="ECO:0000313" key="2">
    <source>
        <dbReference type="Proteomes" id="UP000182510"/>
    </source>
</evidence>
<dbReference type="PROSITE" id="PS51257">
    <property type="entry name" value="PROKAR_LIPOPROTEIN"/>
    <property type="match status" value="1"/>
</dbReference>
<sequence>MKKLLLLAFVSLFLYSCNTKKHVEVAMNSGNYDQAINTAIGKLRTNKHKKRNMEYIGMLQESFHKASARDQKTISHLKKDNNPELYRKIYETYISLDSRQRKIQPLLPLMIEGKKVPFRFKDYSDEIIVSKNKLTRHLYDQANALLGSNNKSDIRAAYRTFSYLEKINPNYSDTRELLEEAHYLGQDHVFVEINNNSDILMPARLEDELLEMNIYDQKDFWSVYHTNFDEDHNYDYALQLNLNHIAVSPERLREREFTREKEIIDGWKYQLDTNGNVAKDSLGNDIKIDNIIKVKCNVLESVQLKSSQVQAEIVYIDLAADRVLDKFDLESNFIFENVYARINGDKRALSKEDELLLNSRRLPFPSDEQMVYDTGEDLKRKLRNIIRSYRIH</sequence>
<dbReference type="Proteomes" id="UP000182510">
    <property type="component" value="Chromosome"/>
</dbReference>
<gene>
    <name evidence="1" type="ORF">LPB144_05395</name>
</gene>
<organism evidence="1 2">
    <name type="scientific">Christiangramia salexigens</name>
    <dbReference type="NCBI Taxonomy" id="1913577"/>
    <lineage>
        <taxon>Bacteria</taxon>
        <taxon>Pseudomonadati</taxon>
        <taxon>Bacteroidota</taxon>
        <taxon>Flavobacteriia</taxon>
        <taxon>Flavobacteriales</taxon>
        <taxon>Flavobacteriaceae</taxon>
        <taxon>Christiangramia</taxon>
    </lineage>
</organism>
<proteinExistence type="predicted"/>
<dbReference type="RefSeq" id="WP_072552533.1">
    <property type="nucleotide sequence ID" value="NZ_CP018153.1"/>
</dbReference>
<keyword evidence="2" id="KW-1185">Reference proteome</keyword>
<dbReference type="EMBL" id="CP018153">
    <property type="protein sequence ID" value="APG59883.1"/>
    <property type="molecule type" value="Genomic_DNA"/>
</dbReference>
<protein>
    <recommendedName>
        <fullName evidence="3">Lipoprotein</fullName>
    </recommendedName>
</protein>
<evidence type="ECO:0000313" key="1">
    <source>
        <dbReference type="EMBL" id="APG59883.1"/>
    </source>
</evidence>